<keyword evidence="2" id="KW-1133">Transmembrane helix</keyword>
<evidence type="ECO:0000313" key="3">
    <source>
        <dbReference type="EMBL" id="RCV51487.1"/>
    </source>
</evidence>
<proteinExistence type="predicted"/>
<evidence type="ECO:0000256" key="1">
    <source>
        <dbReference type="SAM" id="MobiDB-lite"/>
    </source>
</evidence>
<feature type="transmembrane region" description="Helical" evidence="2">
    <location>
        <begin position="29"/>
        <end position="54"/>
    </location>
</feature>
<dbReference type="AlphaFoldDB" id="A0A368SZU2"/>
<evidence type="ECO:0008006" key="5">
    <source>
        <dbReference type="Google" id="ProtNLM"/>
    </source>
</evidence>
<sequence>MTTVEDTLSRAEPPAVESANRRFRSRPSWASVLGGAVLVLVAGLAAAEVIAALAGLSPRAAGGDPAGLAGENQWHDPVVRLSSWVVALIGLAPIVLALGSGLRRRWSAARHRRPAPAE</sequence>
<keyword evidence="4" id="KW-1185">Reference proteome</keyword>
<feature type="region of interest" description="Disordered" evidence="1">
    <location>
        <begin position="1"/>
        <end position="23"/>
    </location>
</feature>
<evidence type="ECO:0000256" key="2">
    <source>
        <dbReference type="SAM" id="Phobius"/>
    </source>
</evidence>
<evidence type="ECO:0000313" key="4">
    <source>
        <dbReference type="Proteomes" id="UP000253318"/>
    </source>
</evidence>
<organism evidence="3 4">
    <name type="scientific">Marinitenerispora sediminis</name>
    <dbReference type="NCBI Taxonomy" id="1931232"/>
    <lineage>
        <taxon>Bacteria</taxon>
        <taxon>Bacillati</taxon>
        <taxon>Actinomycetota</taxon>
        <taxon>Actinomycetes</taxon>
        <taxon>Streptosporangiales</taxon>
        <taxon>Nocardiopsidaceae</taxon>
        <taxon>Marinitenerispora</taxon>
    </lineage>
</organism>
<keyword evidence="2" id="KW-0812">Transmembrane</keyword>
<accession>A0A368SZU2</accession>
<dbReference type="RefSeq" id="WP_114397495.1">
    <property type="nucleotide sequence ID" value="NZ_QEIM01000039.1"/>
</dbReference>
<feature type="transmembrane region" description="Helical" evidence="2">
    <location>
        <begin position="81"/>
        <end position="102"/>
    </location>
</feature>
<dbReference type="EMBL" id="QEIN01000249">
    <property type="protein sequence ID" value="RCV51487.1"/>
    <property type="molecule type" value="Genomic_DNA"/>
</dbReference>
<protein>
    <recommendedName>
        <fullName evidence="5">Alkaline shock response membrane anchor protein AmaP</fullName>
    </recommendedName>
</protein>
<keyword evidence="2" id="KW-0472">Membrane</keyword>
<reference evidence="3 4" key="1">
    <citation type="submission" date="2018-04" db="EMBL/GenBank/DDBJ databases">
        <title>Novel actinobacteria from marine sediment.</title>
        <authorList>
            <person name="Ng Z.Y."/>
            <person name="Tan G.Y.A."/>
        </authorList>
    </citation>
    <scope>NUCLEOTIDE SEQUENCE [LARGE SCALE GENOMIC DNA]</scope>
    <source>
        <strain evidence="3 4">TPS81</strain>
    </source>
</reference>
<dbReference type="Proteomes" id="UP000253318">
    <property type="component" value="Unassembled WGS sequence"/>
</dbReference>
<comment type="caution">
    <text evidence="3">The sequence shown here is derived from an EMBL/GenBank/DDBJ whole genome shotgun (WGS) entry which is preliminary data.</text>
</comment>
<name>A0A368SZU2_9ACTN</name>
<gene>
    <name evidence="3" type="ORF">DEF24_23110</name>
</gene>